<dbReference type="AlphaFoldDB" id="A0A0D6EVN6"/>
<dbReference type="EMBL" id="LN827929">
    <property type="protein sequence ID" value="CEZ19504.1"/>
    <property type="molecule type" value="Genomic_DNA"/>
</dbReference>
<feature type="transmembrane region" description="Helical" evidence="1">
    <location>
        <begin position="21"/>
        <end position="41"/>
    </location>
</feature>
<feature type="transmembrane region" description="Helical" evidence="1">
    <location>
        <begin position="130"/>
        <end position="149"/>
    </location>
</feature>
<proteinExistence type="predicted"/>
<name>A0A0D6EVN6_9PROT</name>
<feature type="transmembrane region" description="Helical" evidence="1">
    <location>
        <begin position="95"/>
        <end position="118"/>
    </location>
</feature>
<dbReference type="STRING" id="1581557.BN1208_0618"/>
<feature type="transmembrane region" description="Helical" evidence="1">
    <location>
        <begin position="61"/>
        <end position="83"/>
    </location>
</feature>
<dbReference type="HOGENOM" id="CLU_1650148_0_0_4"/>
<organism evidence="2 3">
    <name type="scientific">Candidatus Methylopumilus planktonicus</name>
    <dbReference type="NCBI Taxonomy" id="1581557"/>
    <lineage>
        <taxon>Bacteria</taxon>
        <taxon>Pseudomonadati</taxon>
        <taxon>Pseudomonadota</taxon>
        <taxon>Betaproteobacteria</taxon>
        <taxon>Nitrosomonadales</taxon>
        <taxon>Methylophilaceae</taxon>
        <taxon>Candidatus Methylopumilus</taxon>
    </lineage>
</organism>
<gene>
    <name evidence="2" type="ORF">BN1208_0618</name>
</gene>
<dbReference type="Proteomes" id="UP000064007">
    <property type="component" value="Chromosome 1"/>
</dbReference>
<keyword evidence="3" id="KW-1185">Reference proteome</keyword>
<evidence type="ECO:0008006" key="4">
    <source>
        <dbReference type="Google" id="ProtNLM"/>
    </source>
</evidence>
<evidence type="ECO:0000256" key="1">
    <source>
        <dbReference type="SAM" id="Phobius"/>
    </source>
</evidence>
<sequence length="154" mass="18176">MDTLSHALWGYGLFGYKRYPWTAIFFGAMPDLISFGLFLLMNVATGNWYFGKPSLASIPDWLFLTYSVGHSFIICLPIIYCGYRFNRALAMAMLAWPFHIVLDFPFHSKAFFATPIFWPISDFKIDGIPWTHWYIWYPNILFLSILLIYRFKKR</sequence>
<keyword evidence="1" id="KW-1133">Transmembrane helix</keyword>
<keyword evidence="1" id="KW-0472">Membrane</keyword>
<protein>
    <recommendedName>
        <fullName evidence="4">Membrane-bound metal-dependent hydrolase</fullName>
    </recommendedName>
</protein>
<reference evidence="3" key="1">
    <citation type="submission" date="2014-12" db="EMBL/GenBank/DDBJ databases">
        <authorList>
            <person name="Salcher M.M."/>
        </authorList>
    </citation>
    <scope>NUCLEOTIDE SEQUENCE [LARGE SCALE GENOMIC DNA]</scope>
    <source>
        <strain evidence="3">MMS-10A-171</strain>
    </source>
</reference>
<dbReference type="KEGG" id="mbat:BN1208_0618"/>
<accession>A0A0D6EVN6</accession>
<keyword evidence="1" id="KW-0812">Transmembrane</keyword>
<evidence type="ECO:0000313" key="2">
    <source>
        <dbReference type="EMBL" id="CEZ19504.1"/>
    </source>
</evidence>
<dbReference type="OrthoDB" id="9811877at2"/>
<dbReference type="RefSeq" id="WP_046487792.1">
    <property type="nucleotide sequence ID" value="NZ_LN827929.1"/>
</dbReference>
<evidence type="ECO:0000313" key="3">
    <source>
        <dbReference type="Proteomes" id="UP000064007"/>
    </source>
</evidence>